<comment type="caution">
    <text evidence="2">The sequence shown here is derived from an EMBL/GenBank/DDBJ whole genome shotgun (WGS) entry which is preliminary data.</text>
</comment>
<accession>A0A2H9YPW0</accession>
<dbReference type="EMBL" id="PHRG01000007">
    <property type="protein sequence ID" value="PJO74677.1"/>
    <property type="molecule type" value="Genomic_DNA"/>
</dbReference>
<protein>
    <submittedName>
        <fullName evidence="2">Uncharacterized protein</fullName>
    </submittedName>
</protein>
<dbReference type="Proteomes" id="UP000243446">
    <property type="component" value="Unassembled WGS sequence"/>
</dbReference>
<evidence type="ECO:0000313" key="3">
    <source>
        <dbReference type="Proteomes" id="UP000243446"/>
    </source>
</evidence>
<evidence type="ECO:0000313" key="2">
    <source>
        <dbReference type="EMBL" id="PJO74677.1"/>
    </source>
</evidence>
<feature type="coiled-coil region" evidence="1">
    <location>
        <begin position="446"/>
        <end position="509"/>
    </location>
</feature>
<sequence length="625" mass="66506">MISKQLGIKLSALTLALILAGCGGGGSDGYYNNGGSNSGNAGGSDSGIGNPSEAVETNYHLIINVNKPRLVVTGDSAVVTVKLVDVNGGGVASEAVQLAIEDTQKNGVTIEGPSQLTTDENGNAIFNLILSPSNISSLNELLAKGIRINSSFKDGTGKVISQTTLLGATESSSEAELGQYHLAIITNKPTLVATGDNALITVKAIDANGGGVADKDVSLSVIDTKLNKVTIVGSSVQKTDAEGNVSFTVVLPRTEPNESLIASGITLNASVIDANNNISSQLIKLNVAKGVVEQPIGNITFGKSSELEKSADALYYREALSAHVVDINGNPLPNYKVTMNIDLLRAGSGVFTTKARLQDLRTQRLTPVRNQLLQQNANLQQQEAVLTNIQNAPIQSSAISNLENSIRTTQQSIRSARISLADANTTLALAQNAEDDGRIKAAQASIATIQGRINILNIQLEELNDDLSKEISAENNAKQQRVNSQQAIVNQFKNQVQQTQDRISNVEKLELPARLQSYCELSNKSNIQLATGFVDPTGNITPSFTYTTDATGKFNFSVQYLRQYAGWQTVEFRAQTNVSTKDINSSFVYTLGLLKDDFDAETGQPFDSSPYGNNCVQADPFAPLL</sequence>
<keyword evidence="1" id="KW-0175">Coiled coil</keyword>
<name>A0A2H9YPW0_9GAMM</name>
<dbReference type="GeneID" id="97178198"/>
<gene>
    <name evidence="2" type="ORF">CWI32_12435</name>
</gene>
<dbReference type="RefSeq" id="WP_100535427.1">
    <property type="nucleotide sequence ID" value="NZ_CBDBYO010000023.1"/>
</dbReference>
<dbReference type="InterPro" id="IPR013783">
    <property type="entry name" value="Ig-like_fold"/>
</dbReference>
<proteinExistence type="predicted"/>
<organism evidence="2 3">
    <name type="scientific">Acinetobacter pseudolwoffii</name>
    <dbReference type="NCBI Taxonomy" id="2053287"/>
    <lineage>
        <taxon>Bacteria</taxon>
        <taxon>Pseudomonadati</taxon>
        <taxon>Pseudomonadota</taxon>
        <taxon>Gammaproteobacteria</taxon>
        <taxon>Moraxellales</taxon>
        <taxon>Moraxellaceae</taxon>
        <taxon>Acinetobacter</taxon>
    </lineage>
</organism>
<dbReference type="Gene3D" id="2.60.40.10">
    <property type="entry name" value="Immunoglobulins"/>
    <property type="match status" value="2"/>
</dbReference>
<dbReference type="AlphaFoldDB" id="A0A2H9YPW0"/>
<reference evidence="2 3" key="1">
    <citation type="submission" date="2017-11" db="EMBL/GenBank/DDBJ databases">
        <title>Revising the taxonomy of the Acinetobacter lwoffii group: the description of Acinetobacter pseudolwoffii sp. nov. and emended description of Acinetobacter lwoffii.</title>
        <authorList>
            <person name="Nemec A."/>
            <person name="Radolfova-Krizova L."/>
        </authorList>
    </citation>
    <scope>NUCLEOTIDE SEQUENCE [LARGE SCALE GENOMIC DNA]</scope>
    <source>
        <strain evidence="2 3">ANC 5044</strain>
    </source>
</reference>
<evidence type="ECO:0000256" key="1">
    <source>
        <dbReference type="SAM" id="Coils"/>
    </source>
</evidence>
<dbReference type="PROSITE" id="PS51257">
    <property type="entry name" value="PROKAR_LIPOPROTEIN"/>
    <property type="match status" value="1"/>
</dbReference>